<dbReference type="AlphaFoldDB" id="A0ABD3LLC0"/>
<evidence type="ECO:0000313" key="2">
    <source>
        <dbReference type="EMBL" id="KAL3750667.1"/>
    </source>
</evidence>
<feature type="compositionally biased region" description="Basic and acidic residues" evidence="1">
    <location>
        <begin position="72"/>
        <end position="86"/>
    </location>
</feature>
<organism evidence="2 3">
    <name type="scientific">Eucalyptus globulus</name>
    <name type="common">Tasmanian blue gum</name>
    <dbReference type="NCBI Taxonomy" id="34317"/>
    <lineage>
        <taxon>Eukaryota</taxon>
        <taxon>Viridiplantae</taxon>
        <taxon>Streptophyta</taxon>
        <taxon>Embryophyta</taxon>
        <taxon>Tracheophyta</taxon>
        <taxon>Spermatophyta</taxon>
        <taxon>Magnoliopsida</taxon>
        <taxon>eudicotyledons</taxon>
        <taxon>Gunneridae</taxon>
        <taxon>Pentapetalae</taxon>
        <taxon>rosids</taxon>
        <taxon>malvids</taxon>
        <taxon>Myrtales</taxon>
        <taxon>Myrtaceae</taxon>
        <taxon>Myrtoideae</taxon>
        <taxon>Eucalypteae</taxon>
        <taxon>Eucalyptus</taxon>
    </lineage>
</organism>
<evidence type="ECO:0000256" key="1">
    <source>
        <dbReference type="SAM" id="MobiDB-lite"/>
    </source>
</evidence>
<feature type="compositionally biased region" description="Basic and acidic residues" evidence="1">
    <location>
        <begin position="14"/>
        <end position="51"/>
    </location>
</feature>
<comment type="caution">
    <text evidence="2">The sequence shown here is derived from an EMBL/GenBank/DDBJ whole genome shotgun (WGS) entry which is preliminary data.</text>
</comment>
<dbReference type="EMBL" id="JBJKBG010000002">
    <property type="protein sequence ID" value="KAL3750667.1"/>
    <property type="molecule type" value="Genomic_DNA"/>
</dbReference>
<name>A0ABD3LLC0_EUCGL</name>
<keyword evidence="3" id="KW-1185">Reference proteome</keyword>
<reference evidence="2 3" key="1">
    <citation type="submission" date="2024-11" db="EMBL/GenBank/DDBJ databases">
        <title>Chromosome-level genome assembly of Eucalyptus globulus Labill. provides insights into its genome evolution.</title>
        <authorList>
            <person name="Li X."/>
        </authorList>
    </citation>
    <scope>NUCLEOTIDE SEQUENCE [LARGE SCALE GENOMIC DNA]</scope>
    <source>
        <strain evidence="2">CL2024</strain>
        <tissue evidence="2">Fresh tender leaves</tissue>
    </source>
</reference>
<proteinExistence type="predicted"/>
<gene>
    <name evidence="2" type="ORF">ACJRO7_011628</name>
</gene>
<evidence type="ECO:0000313" key="3">
    <source>
        <dbReference type="Proteomes" id="UP001634007"/>
    </source>
</evidence>
<feature type="compositionally biased region" description="Basic and acidic residues" evidence="1">
    <location>
        <begin position="98"/>
        <end position="143"/>
    </location>
</feature>
<protein>
    <submittedName>
        <fullName evidence="2">Uncharacterized protein</fullName>
    </submittedName>
</protein>
<sequence length="143" mass="17328">MGSERGGRRRRDCKWRDRREATQPERRDQSEATRDDRIRDDGTKERQRQWDWRQSTQREATQLEAMPPKRTATGDDGSKRGSDRIRERRPKATSTGIERVDWRLRDWRPRDRRRRDQREATGGDEIKERQADEERGELRRGVR</sequence>
<dbReference type="Proteomes" id="UP001634007">
    <property type="component" value="Unassembled WGS sequence"/>
</dbReference>
<feature type="region of interest" description="Disordered" evidence="1">
    <location>
        <begin position="1"/>
        <end position="143"/>
    </location>
</feature>
<accession>A0ABD3LLC0</accession>